<evidence type="ECO:0000313" key="6">
    <source>
        <dbReference type="Proteomes" id="UP000758856"/>
    </source>
</evidence>
<dbReference type="Proteomes" id="UP000758856">
    <property type="component" value="Unassembled WGS sequence"/>
</dbReference>
<dbReference type="InterPro" id="IPR010255">
    <property type="entry name" value="Haem_peroxidase_sf"/>
</dbReference>
<reference evidence="4" key="3">
    <citation type="submission" date="2023-01" db="EMBL/GenBank/DDBJ databases">
        <authorList>
            <person name="Sun Q."/>
            <person name="Evtushenko L."/>
        </authorList>
    </citation>
    <scope>NUCLEOTIDE SEQUENCE</scope>
    <source>
        <strain evidence="4">VKM B-1606</strain>
    </source>
</reference>
<evidence type="ECO:0000256" key="1">
    <source>
        <dbReference type="ARBA" id="ARBA00004613"/>
    </source>
</evidence>
<evidence type="ECO:0008006" key="8">
    <source>
        <dbReference type="Google" id="ProtNLM"/>
    </source>
</evidence>
<accession>A0A9W6MT67</accession>
<comment type="caution">
    <text evidence="4">The sequence shown here is derived from an EMBL/GenBank/DDBJ whole genome shotgun (WGS) entry which is preliminary data.</text>
</comment>
<dbReference type="GO" id="GO:0020037">
    <property type="term" value="F:heme binding"/>
    <property type="evidence" value="ECO:0007669"/>
    <property type="project" value="InterPro"/>
</dbReference>
<dbReference type="GO" id="GO:0004601">
    <property type="term" value="F:peroxidase activity"/>
    <property type="evidence" value="ECO:0007669"/>
    <property type="project" value="InterPro"/>
</dbReference>
<evidence type="ECO:0000313" key="5">
    <source>
        <dbReference type="EMBL" id="MBM7853294.1"/>
    </source>
</evidence>
<keyword evidence="3" id="KW-0325">Glycoprotein</keyword>
<dbReference type="EMBL" id="BSFF01000010">
    <property type="protein sequence ID" value="GLK57490.1"/>
    <property type="molecule type" value="Genomic_DNA"/>
</dbReference>
<sequence length="514" mass="55212">MAHHGWISVLDPRTLAPSALKSPFGRLFEASNHAYDSLALSMLAGARGPIEQIAPTPVPPPPGGKPGNPAGFTFLGQFIDHDMTEFRVVAQDLALVHQNPTLGQRQRVLEDGGQPTATNGRIPSLDLDSVYGLLGVAQPDLYDDDGLFLLDNDVDILRGAAFNNGRLIADPRNDENKLIVQIHILFQRLHNAIHAAATGSASDKRPGGDVFKATKLEVQNAYRRIVLHDYLPNIVQKEHIDAVLAALAAKTTLYQAMIARAREAYLRAVASEGVADLLAMPVEFAHAAFRLGHSQLREGYALNARGGAPLFAPGRDLRGKAKLSDGDFVVDWELFFDAPSPTPTAQHGEPLDARLAKAVFRLPPPSIGEPPASLAERNIRRGVDFGLPSGQEAAARLTDIYGGLVPGLRGDQLFPPSEFGDFPEILQLAPSLVWATPLWYYILREAGLYTADRQLGAVGGLIVAETILGSLDEIQNAEFDLQVEARAAPLAGAPSSPAGIASMTQLLQFIGVFS</sequence>
<dbReference type="Gene3D" id="1.10.640.10">
    <property type="entry name" value="Haem peroxidase domain superfamily, animal type"/>
    <property type="match status" value="1"/>
</dbReference>
<gene>
    <name evidence="4" type="ORF">GCM10008170_35100</name>
    <name evidence="5" type="ORF">JOD31_003545</name>
</gene>
<dbReference type="Proteomes" id="UP001143400">
    <property type="component" value="Unassembled WGS sequence"/>
</dbReference>
<evidence type="ECO:0000313" key="7">
    <source>
        <dbReference type="Proteomes" id="UP001143400"/>
    </source>
</evidence>
<proteinExistence type="predicted"/>
<name>A0A9W6MT67_9HYPH</name>
<evidence type="ECO:0000256" key="3">
    <source>
        <dbReference type="ARBA" id="ARBA00023180"/>
    </source>
</evidence>
<dbReference type="SUPFAM" id="SSF48113">
    <property type="entry name" value="Heme-dependent peroxidases"/>
    <property type="match status" value="1"/>
</dbReference>
<dbReference type="EMBL" id="JAFBCY010000004">
    <property type="protein sequence ID" value="MBM7853294.1"/>
    <property type="molecule type" value="Genomic_DNA"/>
</dbReference>
<keyword evidence="2" id="KW-0964">Secreted</keyword>
<organism evidence="4 7">
    <name type="scientific">Methylopila capsulata</name>
    <dbReference type="NCBI Taxonomy" id="61654"/>
    <lineage>
        <taxon>Bacteria</taxon>
        <taxon>Pseudomonadati</taxon>
        <taxon>Pseudomonadota</taxon>
        <taxon>Alphaproteobacteria</taxon>
        <taxon>Hyphomicrobiales</taxon>
        <taxon>Methylopilaceae</taxon>
        <taxon>Methylopila</taxon>
    </lineage>
</organism>
<dbReference type="GO" id="GO:0006979">
    <property type="term" value="P:response to oxidative stress"/>
    <property type="evidence" value="ECO:0007669"/>
    <property type="project" value="InterPro"/>
</dbReference>
<reference evidence="4" key="1">
    <citation type="journal article" date="2014" name="Int. J. Syst. Evol. Microbiol.">
        <title>Complete genome sequence of Corynebacterium casei LMG S-19264T (=DSM 44701T), isolated from a smear-ripened cheese.</title>
        <authorList>
            <consortium name="US DOE Joint Genome Institute (JGI-PGF)"/>
            <person name="Walter F."/>
            <person name="Albersmeier A."/>
            <person name="Kalinowski J."/>
            <person name="Ruckert C."/>
        </authorList>
    </citation>
    <scope>NUCLEOTIDE SEQUENCE</scope>
    <source>
        <strain evidence="4">VKM B-1606</strain>
    </source>
</reference>
<evidence type="ECO:0000256" key="2">
    <source>
        <dbReference type="ARBA" id="ARBA00022525"/>
    </source>
</evidence>
<protein>
    <recommendedName>
        <fullName evidence="8">Animal haem peroxidase</fullName>
    </recommendedName>
</protein>
<evidence type="ECO:0000313" key="4">
    <source>
        <dbReference type="EMBL" id="GLK57490.1"/>
    </source>
</evidence>
<dbReference type="InterPro" id="IPR037120">
    <property type="entry name" value="Haem_peroxidase_sf_animal"/>
</dbReference>
<dbReference type="PANTHER" id="PTHR11475">
    <property type="entry name" value="OXIDASE/PEROXIDASE"/>
    <property type="match status" value="1"/>
</dbReference>
<dbReference type="Pfam" id="PF03098">
    <property type="entry name" value="An_peroxidase"/>
    <property type="match status" value="1"/>
</dbReference>
<dbReference type="InterPro" id="IPR019791">
    <property type="entry name" value="Haem_peroxidase_animal"/>
</dbReference>
<dbReference type="PANTHER" id="PTHR11475:SF4">
    <property type="entry name" value="CHORION PEROXIDASE"/>
    <property type="match status" value="1"/>
</dbReference>
<dbReference type="AlphaFoldDB" id="A0A9W6MT67"/>
<dbReference type="PROSITE" id="PS50292">
    <property type="entry name" value="PEROXIDASE_3"/>
    <property type="match status" value="1"/>
</dbReference>
<keyword evidence="6" id="KW-1185">Reference proteome</keyword>
<comment type="subcellular location">
    <subcellularLocation>
        <location evidence="1">Secreted</location>
    </subcellularLocation>
</comment>
<reference evidence="5 6" key="2">
    <citation type="submission" date="2021-01" db="EMBL/GenBank/DDBJ databases">
        <title>Genomic Encyclopedia of Type Strains, Phase IV (KMG-IV): sequencing the most valuable type-strain genomes for metagenomic binning, comparative biology and taxonomic classification.</title>
        <authorList>
            <person name="Goeker M."/>
        </authorList>
    </citation>
    <scope>NUCLEOTIDE SEQUENCE [LARGE SCALE GENOMIC DNA]</scope>
    <source>
        <strain evidence="5 6">DSM 6130</strain>
    </source>
</reference>
<dbReference type="GO" id="GO:0005576">
    <property type="term" value="C:extracellular region"/>
    <property type="evidence" value="ECO:0007669"/>
    <property type="project" value="UniProtKB-SubCell"/>
</dbReference>
<dbReference type="RefSeq" id="WP_204951746.1">
    <property type="nucleotide sequence ID" value="NZ_BSFF01000010.1"/>
</dbReference>